<keyword evidence="4" id="KW-1185">Reference proteome</keyword>
<feature type="transmembrane region" description="Helical" evidence="2">
    <location>
        <begin position="24"/>
        <end position="47"/>
    </location>
</feature>
<gene>
    <name evidence="3" type="ORF">FHX47_000557</name>
</gene>
<keyword evidence="2" id="KW-0472">Membrane</keyword>
<keyword evidence="2" id="KW-0812">Transmembrane</keyword>
<evidence type="ECO:0000313" key="3">
    <source>
        <dbReference type="EMBL" id="MBB3666964.1"/>
    </source>
</evidence>
<dbReference type="Pfam" id="PF11298">
    <property type="entry name" value="DUF3099"/>
    <property type="match status" value="1"/>
</dbReference>
<proteinExistence type="predicted"/>
<evidence type="ECO:0008006" key="5">
    <source>
        <dbReference type="Google" id="ProtNLM"/>
    </source>
</evidence>
<organism evidence="3 4">
    <name type="scientific">Garicola koreensis</name>
    <dbReference type="NCBI Taxonomy" id="1262554"/>
    <lineage>
        <taxon>Bacteria</taxon>
        <taxon>Bacillati</taxon>
        <taxon>Actinomycetota</taxon>
        <taxon>Actinomycetes</taxon>
        <taxon>Micrococcales</taxon>
        <taxon>Micrococcaceae</taxon>
        <taxon>Garicola</taxon>
    </lineage>
</organism>
<comment type="caution">
    <text evidence="3">The sequence shown here is derived from an EMBL/GenBank/DDBJ whole genome shotgun (WGS) entry which is preliminary data.</text>
</comment>
<feature type="compositionally biased region" description="Basic and acidic residues" evidence="1">
    <location>
        <begin position="126"/>
        <end position="146"/>
    </location>
</feature>
<dbReference type="RefSeq" id="WP_183357345.1">
    <property type="nucleotide sequence ID" value="NZ_BAABKR010000001.1"/>
</dbReference>
<keyword evidence="2" id="KW-1133">Transmembrane helix</keyword>
<feature type="transmembrane region" description="Helical" evidence="2">
    <location>
        <begin position="53"/>
        <end position="72"/>
    </location>
</feature>
<dbReference type="InterPro" id="IPR021449">
    <property type="entry name" value="DUF3099"/>
</dbReference>
<name>A0A7W5TUX8_9MICC</name>
<dbReference type="EMBL" id="JACIBT010000001">
    <property type="protein sequence ID" value="MBB3666964.1"/>
    <property type="molecule type" value="Genomic_DNA"/>
</dbReference>
<sequence length="146" mass="16141">MSQPVHSITDAPVRHSVEQRSRMVRYTIAMSLRLVCFVAAAVVAVVWETWWALVPALAATVLPYIAVVNANAGGDRYAAQRADEAPQRQLGTGHEEPEPRQWWEQNEPDEQQAPDTSAVIDGEVEAEPKPSRTESKPNRTEPEDGA</sequence>
<dbReference type="Proteomes" id="UP000547528">
    <property type="component" value="Unassembled WGS sequence"/>
</dbReference>
<accession>A0A7W5TUX8</accession>
<dbReference type="AlphaFoldDB" id="A0A7W5TUX8"/>
<feature type="region of interest" description="Disordered" evidence="1">
    <location>
        <begin position="78"/>
        <end position="146"/>
    </location>
</feature>
<evidence type="ECO:0000313" key="4">
    <source>
        <dbReference type="Proteomes" id="UP000547528"/>
    </source>
</evidence>
<protein>
    <recommendedName>
        <fullName evidence="5">DUF3099 domain-containing protein</fullName>
    </recommendedName>
</protein>
<evidence type="ECO:0000256" key="1">
    <source>
        <dbReference type="SAM" id="MobiDB-lite"/>
    </source>
</evidence>
<evidence type="ECO:0000256" key="2">
    <source>
        <dbReference type="SAM" id="Phobius"/>
    </source>
</evidence>
<reference evidence="3 4" key="1">
    <citation type="submission" date="2020-08" db="EMBL/GenBank/DDBJ databases">
        <title>Sequencing the genomes of 1000 actinobacteria strains.</title>
        <authorList>
            <person name="Klenk H.-P."/>
        </authorList>
    </citation>
    <scope>NUCLEOTIDE SEQUENCE [LARGE SCALE GENOMIC DNA]</scope>
    <source>
        <strain evidence="3 4">DSM 28238</strain>
    </source>
</reference>